<dbReference type="PANTHER" id="PTHR37804:SF1">
    <property type="entry name" value="CDAA REGULATORY PROTEIN CDAR"/>
    <property type="match status" value="1"/>
</dbReference>
<feature type="region of interest" description="Disordered" evidence="1">
    <location>
        <begin position="319"/>
        <end position="383"/>
    </location>
</feature>
<dbReference type="PANTHER" id="PTHR37804">
    <property type="entry name" value="CDAA REGULATORY PROTEIN CDAR"/>
    <property type="match status" value="1"/>
</dbReference>
<reference evidence="3" key="1">
    <citation type="submission" date="2016-11" db="EMBL/GenBank/DDBJ databases">
        <authorList>
            <person name="Papadimitriou K."/>
        </authorList>
    </citation>
    <scope>NUCLEOTIDE SEQUENCE [LARGE SCALE GENOMIC DNA]</scope>
    <source>
        <strain evidence="3">ACA-DC 1533</strain>
    </source>
</reference>
<evidence type="ECO:0000313" key="3">
    <source>
        <dbReference type="Proteomes" id="UP000190935"/>
    </source>
</evidence>
<gene>
    <name evidence="2" type="ORF">LAC1533_0870</name>
</gene>
<dbReference type="GeneID" id="95348949"/>
<organism evidence="2 3">
    <name type="scientific">Ligilactobacillus acidipiscis</name>
    <dbReference type="NCBI Taxonomy" id="89059"/>
    <lineage>
        <taxon>Bacteria</taxon>
        <taxon>Bacillati</taxon>
        <taxon>Bacillota</taxon>
        <taxon>Bacilli</taxon>
        <taxon>Lactobacillales</taxon>
        <taxon>Lactobacillaceae</taxon>
        <taxon>Ligilactobacillus</taxon>
    </lineage>
</organism>
<name>A0A1K1KN14_9LACO</name>
<dbReference type="InterPro" id="IPR053154">
    <property type="entry name" value="c-di-AMP_regulator"/>
</dbReference>
<dbReference type="Proteomes" id="UP000190935">
    <property type="component" value="Chromosome I"/>
</dbReference>
<dbReference type="Gene3D" id="2.170.120.40">
    <property type="entry name" value="YbbR-like domain"/>
    <property type="match status" value="2"/>
</dbReference>
<evidence type="ECO:0000256" key="1">
    <source>
        <dbReference type="SAM" id="MobiDB-lite"/>
    </source>
</evidence>
<dbReference type="InterPro" id="IPR012505">
    <property type="entry name" value="YbbR"/>
</dbReference>
<dbReference type="Gene3D" id="2.170.120.30">
    <property type="match status" value="1"/>
</dbReference>
<feature type="compositionally biased region" description="Low complexity" evidence="1">
    <location>
        <begin position="326"/>
        <end position="383"/>
    </location>
</feature>
<dbReference type="EMBL" id="LT630287">
    <property type="protein sequence ID" value="SFV40290.1"/>
    <property type="molecule type" value="Genomic_DNA"/>
</dbReference>
<sequence length="383" mass="40763">MKISQIFRSKIMYSLIALLLTVFLFVYVNSEHLSGNEDQSQISTSLMKNTRATIKKEPNLSYNNDKYYVSGVPQNVKVSLIGPSGLVKAAENTGNFQVVADLNGLKPGTHTINLKTSGLSSEISARTDPEKIKVKISKKGQASFPVQVRYDSNKIAKEYAAGVANSNRQSVKVTGARTDIKKIESVVADVNLSDNVKKSVSRNVLLRAIDENGKQLDVTISPETARVNVPIYLASSHKKVPLRLVSGGQGVDGKKYDFSTDTKYVTLTGTKDALKKIDELKVPVSLAGVDADEDRTISLVSDRSGITAVSPETIQVHIDVKSDAKSSSSSGSSSTSETTSSSDSRYEPSNSSSSDAVSSDKGSSEGSGESGSSSSSSSTSSPE</sequence>
<protein>
    <submittedName>
        <fullName evidence="2">Uncharacterized secreted protein associated with spyDAC</fullName>
    </submittedName>
</protein>
<evidence type="ECO:0000313" key="2">
    <source>
        <dbReference type="EMBL" id="SFV40290.1"/>
    </source>
</evidence>
<dbReference type="KEGG" id="laca:LAC1533_0870"/>
<dbReference type="OrthoDB" id="2139417at2"/>
<proteinExistence type="predicted"/>
<accession>A0A1K1KN14</accession>
<dbReference type="RefSeq" id="WP_154022012.1">
    <property type="nucleotide sequence ID" value="NZ_JQBK01000080.1"/>
</dbReference>
<dbReference type="AlphaFoldDB" id="A0A1K1KN14"/>
<dbReference type="Pfam" id="PF07949">
    <property type="entry name" value="YbbR"/>
    <property type="match status" value="3"/>
</dbReference>